<evidence type="ECO:0000256" key="4">
    <source>
        <dbReference type="ARBA" id="ARBA00022840"/>
    </source>
</evidence>
<feature type="non-terminal residue" evidence="15">
    <location>
        <position position="1"/>
    </location>
</feature>
<evidence type="ECO:0000256" key="1">
    <source>
        <dbReference type="ARBA" id="ARBA00013169"/>
    </source>
</evidence>
<keyword evidence="6 12" id="KW-0175">Coiled coil</keyword>
<dbReference type="GO" id="GO:0006438">
    <property type="term" value="P:valyl-tRNA aminoacylation"/>
    <property type="evidence" value="ECO:0007669"/>
    <property type="project" value="InterPro"/>
</dbReference>
<evidence type="ECO:0000256" key="8">
    <source>
        <dbReference type="ARBA" id="ARBA00024407"/>
    </source>
</evidence>
<keyword evidence="3" id="KW-0547">Nucleotide-binding</keyword>
<sequence>EGYRNFGTKLWNATRFAQMNACKPVKGFDPKSCQHAVNKWIVSEAAKTAQEVTSTIENFRFNDASDSIYKFAWGQYCDWYLELIKPIMNGDDQAAIAETRACAAWVLDQILILLHPFMPFITEELWGETAGDEPRATALISAAWPVLDDSYIDEAAQEDITWLVKLVSEVRSVRSEMNVPPAAKGKLVVIGASAKTLERMATYTDVLERMARMSSWEAADSAPKAALQAIVDEATIALPLEGLIDLGAEKARLQKEIEKTEAEIAKIDQKLANKNFTERAPEAVVAEQHTRRAAFTAELEKLQEAINNLPG</sequence>
<evidence type="ECO:0000256" key="12">
    <source>
        <dbReference type="SAM" id="Coils"/>
    </source>
</evidence>
<dbReference type="CDD" id="cd07962">
    <property type="entry name" value="Anticodon_Ia_Val"/>
    <property type="match status" value="1"/>
</dbReference>
<feature type="domain" description="Methionyl/Valyl/Leucyl/Isoleucyl-tRNA synthetase anticodon-binding" evidence="13">
    <location>
        <begin position="38"/>
        <end position="184"/>
    </location>
</feature>
<keyword evidence="4" id="KW-0067">ATP-binding</keyword>
<dbReference type="AlphaFoldDB" id="A0A7C3G8Z9"/>
<organism evidence="15">
    <name type="scientific">Hellea balneolensis</name>
    <dbReference type="NCBI Taxonomy" id="287478"/>
    <lineage>
        <taxon>Bacteria</taxon>
        <taxon>Pseudomonadati</taxon>
        <taxon>Pseudomonadota</taxon>
        <taxon>Alphaproteobacteria</taxon>
        <taxon>Maricaulales</taxon>
        <taxon>Robiginitomaculaceae</taxon>
        <taxon>Hellea</taxon>
    </lineage>
</organism>
<reference evidence="15" key="1">
    <citation type="journal article" date="2020" name="mSystems">
        <title>Genome- and Community-Level Interaction Insights into Carbon Utilization and Element Cycling Functions of Hydrothermarchaeota in Hydrothermal Sediment.</title>
        <authorList>
            <person name="Zhou Z."/>
            <person name="Liu Y."/>
            <person name="Xu W."/>
            <person name="Pan J."/>
            <person name="Luo Z.H."/>
            <person name="Li M."/>
        </authorList>
    </citation>
    <scope>NUCLEOTIDE SEQUENCE [LARGE SCALE GENOMIC DNA]</scope>
    <source>
        <strain evidence="15">HyVt-489</strain>
    </source>
</reference>
<name>A0A7C3G8Z9_9PROT</name>
<evidence type="ECO:0000256" key="3">
    <source>
        <dbReference type="ARBA" id="ARBA00022741"/>
    </source>
</evidence>
<dbReference type="InterPro" id="IPR010978">
    <property type="entry name" value="tRNA-bd_arm"/>
</dbReference>
<dbReference type="Proteomes" id="UP000886042">
    <property type="component" value="Unassembled WGS sequence"/>
</dbReference>
<dbReference type="Gene3D" id="1.10.287.380">
    <property type="entry name" value="Valyl-tRNA synthetase, C-terminal domain"/>
    <property type="match status" value="1"/>
</dbReference>
<dbReference type="GO" id="GO:0004832">
    <property type="term" value="F:valine-tRNA ligase activity"/>
    <property type="evidence" value="ECO:0007669"/>
    <property type="project" value="UniProtKB-EC"/>
</dbReference>
<comment type="catalytic activity">
    <reaction evidence="10">
        <text>tRNA(Val) + L-valine + ATP = L-valyl-tRNA(Val) + AMP + diphosphate</text>
        <dbReference type="Rhea" id="RHEA:10704"/>
        <dbReference type="Rhea" id="RHEA-COMP:9672"/>
        <dbReference type="Rhea" id="RHEA-COMP:9708"/>
        <dbReference type="ChEBI" id="CHEBI:30616"/>
        <dbReference type="ChEBI" id="CHEBI:33019"/>
        <dbReference type="ChEBI" id="CHEBI:57762"/>
        <dbReference type="ChEBI" id="CHEBI:78442"/>
        <dbReference type="ChEBI" id="CHEBI:78537"/>
        <dbReference type="ChEBI" id="CHEBI:456215"/>
        <dbReference type="EC" id="6.1.1.9"/>
    </reaction>
</comment>
<accession>A0A7C3G8Z9</accession>
<keyword evidence="2 15" id="KW-0436">Ligase</keyword>
<dbReference type="InterPro" id="IPR019499">
    <property type="entry name" value="Val-tRNA_synth_tRNA-bd"/>
</dbReference>
<dbReference type="PANTHER" id="PTHR11946:SF93">
    <property type="entry name" value="VALINE--TRNA LIGASE, CHLOROPLASTIC_MITOCHONDRIAL 2"/>
    <property type="match status" value="1"/>
</dbReference>
<comment type="caution">
    <text evidence="15">The sequence shown here is derived from an EMBL/GenBank/DDBJ whole genome shotgun (WGS) entry which is preliminary data.</text>
</comment>
<dbReference type="InterPro" id="IPR037118">
    <property type="entry name" value="Val-tRNA_synth_C_sf"/>
</dbReference>
<dbReference type="SUPFAM" id="SSF46589">
    <property type="entry name" value="tRNA-binding arm"/>
    <property type="match status" value="1"/>
</dbReference>
<dbReference type="InterPro" id="IPR013155">
    <property type="entry name" value="M/V/L/I-tRNA-synth_anticd-bd"/>
</dbReference>
<dbReference type="EMBL" id="DRMN01000277">
    <property type="protein sequence ID" value="HFB55112.1"/>
    <property type="molecule type" value="Genomic_DNA"/>
</dbReference>
<protein>
    <recommendedName>
        <fullName evidence="8">Valine--tRNA ligase</fullName>
        <ecNumber evidence="1">6.1.1.9</ecNumber>
    </recommendedName>
    <alternativeName>
        <fullName evidence="9">Valyl-tRNA synthetase</fullName>
    </alternativeName>
</protein>
<evidence type="ECO:0000259" key="14">
    <source>
        <dbReference type="Pfam" id="PF10458"/>
    </source>
</evidence>
<dbReference type="InterPro" id="IPR009080">
    <property type="entry name" value="tRNAsynth_Ia_anticodon-bd"/>
</dbReference>
<feature type="domain" description="Valyl-tRNA synthetase tRNA-binding arm" evidence="14">
    <location>
        <begin position="245"/>
        <end position="309"/>
    </location>
</feature>
<dbReference type="FunFam" id="1.10.287.380:FF:000001">
    <property type="entry name" value="Valine--tRNA ligase"/>
    <property type="match status" value="1"/>
</dbReference>
<dbReference type="Pfam" id="PF08264">
    <property type="entry name" value="Anticodon_1"/>
    <property type="match status" value="1"/>
</dbReference>
<evidence type="ECO:0000256" key="6">
    <source>
        <dbReference type="ARBA" id="ARBA00023054"/>
    </source>
</evidence>
<dbReference type="Gene3D" id="1.10.730.10">
    <property type="entry name" value="Isoleucyl-tRNA Synthetase, Domain 1"/>
    <property type="match status" value="1"/>
</dbReference>
<dbReference type="InterPro" id="IPR002303">
    <property type="entry name" value="Valyl-tRNA_ligase"/>
</dbReference>
<evidence type="ECO:0000313" key="15">
    <source>
        <dbReference type="EMBL" id="HFB55112.1"/>
    </source>
</evidence>
<evidence type="ECO:0000256" key="7">
    <source>
        <dbReference type="ARBA" id="ARBA00023146"/>
    </source>
</evidence>
<dbReference type="Pfam" id="PF10458">
    <property type="entry name" value="Val_tRNA-synt_C"/>
    <property type="match status" value="1"/>
</dbReference>
<proteinExistence type="inferred from homology"/>
<keyword evidence="5" id="KW-0648">Protein biosynthesis</keyword>
<dbReference type="SUPFAM" id="SSF47323">
    <property type="entry name" value="Anticodon-binding domain of a subclass of class I aminoacyl-tRNA synthetases"/>
    <property type="match status" value="1"/>
</dbReference>
<dbReference type="PANTHER" id="PTHR11946">
    <property type="entry name" value="VALYL-TRNA SYNTHETASES"/>
    <property type="match status" value="1"/>
</dbReference>
<keyword evidence="7" id="KW-0030">Aminoacyl-tRNA synthetase</keyword>
<dbReference type="InterPro" id="IPR033705">
    <property type="entry name" value="Anticodon_Ia_Val"/>
</dbReference>
<dbReference type="EC" id="6.1.1.9" evidence="1"/>
<dbReference type="GO" id="GO:0005829">
    <property type="term" value="C:cytosol"/>
    <property type="evidence" value="ECO:0007669"/>
    <property type="project" value="TreeGrafter"/>
</dbReference>
<evidence type="ECO:0000256" key="9">
    <source>
        <dbReference type="ARBA" id="ARBA00029936"/>
    </source>
</evidence>
<evidence type="ECO:0000256" key="5">
    <source>
        <dbReference type="ARBA" id="ARBA00022917"/>
    </source>
</evidence>
<feature type="coiled-coil region" evidence="12">
    <location>
        <begin position="243"/>
        <end position="305"/>
    </location>
</feature>
<evidence type="ECO:0000256" key="10">
    <source>
        <dbReference type="ARBA" id="ARBA00047552"/>
    </source>
</evidence>
<evidence type="ECO:0000256" key="11">
    <source>
        <dbReference type="ARBA" id="ARBA00060830"/>
    </source>
</evidence>
<evidence type="ECO:0000259" key="13">
    <source>
        <dbReference type="Pfam" id="PF08264"/>
    </source>
</evidence>
<gene>
    <name evidence="15" type="ORF">ENJ46_04235</name>
</gene>
<evidence type="ECO:0000256" key="2">
    <source>
        <dbReference type="ARBA" id="ARBA00022598"/>
    </source>
</evidence>
<comment type="similarity">
    <text evidence="11">Belongs to the class-I aminoacyl-tRNA synthetase family. ValS type 1 subfamily.</text>
</comment>
<dbReference type="GO" id="GO:0005524">
    <property type="term" value="F:ATP binding"/>
    <property type="evidence" value="ECO:0007669"/>
    <property type="project" value="UniProtKB-KW"/>
</dbReference>